<keyword evidence="10" id="KW-1185">Reference proteome</keyword>
<evidence type="ECO:0000256" key="5">
    <source>
        <dbReference type="ARBA" id="ARBA00023136"/>
    </source>
</evidence>
<evidence type="ECO:0000313" key="9">
    <source>
        <dbReference type="EMBL" id="KAG7191691.1"/>
    </source>
</evidence>
<dbReference type="CDD" id="cd13220">
    <property type="entry name" value="PH-GRAM_GRAMDC"/>
    <property type="match status" value="1"/>
</dbReference>
<dbReference type="PROSITE" id="PS51778">
    <property type="entry name" value="VAST"/>
    <property type="match status" value="1"/>
</dbReference>
<dbReference type="GO" id="GO:0140268">
    <property type="term" value="C:endoplasmic reticulum-plasma membrane contact site"/>
    <property type="evidence" value="ECO:0007669"/>
    <property type="project" value="TreeGrafter"/>
</dbReference>
<dbReference type="RefSeq" id="XP_043047243.1">
    <property type="nucleotide sequence ID" value="XM_043193574.1"/>
</dbReference>
<dbReference type="InterPro" id="IPR004182">
    <property type="entry name" value="GRAM"/>
</dbReference>
<evidence type="ECO:0000256" key="1">
    <source>
        <dbReference type="ARBA" id="ARBA00004167"/>
    </source>
</evidence>
<gene>
    <name evidence="9" type="ORF">KQ657_002827</name>
</gene>
<comment type="caution">
    <text evidence="9">The sequence shown here is derived from an EMBL/GenBank/DDBJ whole genome shotgun (WGS) entry which is preliminary data.</text>
</comment>
<feature type="region of interest" description="Disordered" evidence="6">
    <location>
        <begin position="387"/>
        <end position="417"/>
    </location>
</feature>
<feature type="region of interest" description="Disordered" evidence="6">
    <location>
        <begin position="101"/>
        <end position="120"/>
    </location>
</feature>
<dbReference type="InterPro" id="IPR011993">
    <property type="entry name" value="PH-like_dom_sf"/>
</dbReference>
<dbReference type="Proteomes" id="UP000790833">
    <property type="component" value="Unassembled WGS sequence"/>
</dbReference>
<dbReference type="Pfam" id="PF02893">
    <property type="entry name" value="GRAM"/>
    <property type="match status" value="1"/>
</dbReference>
<dbReference type="AlphaFoldDB" id="A0A9P7V5E0"/>
<organism evidence="9 10">
    <name type="scientific">Scheffersomyces spartinae</name>
    <dbReference type="NCBI Taxonomy" id="45513"/>
    <lineage>
        <taxon>Eukaryota</taxon>
        <taxon>Fungi</taxon>
        <taxon>Dikarya</taxon>
        <taxon>Ascomycota</taxon>
        <taxon>Saccharomycotina</taxon>
        <taxon>Pichiomycetes</taxon>
        <taxon>Debaryomycetaceae</taxon>
        <taxon>Scheffersomyces</taxon>
    </lineage>
</organism>
<proteinExistence type="inferred from homology"/>
<dbReference type="InterPro" id="IPR031968">
    <property type="entry name" value="VASt"/>
</dbReference>
<keyword evidence="4 7" id="KW-1133">Transmembrane helix</keyword>
<evidence type="ECO:0000256" key="6">
    <source>
        <dbReference type="SAM" id="MobiDB-lite"/>
    </source>
</evidence>
<feature type="region of interest" description="Disordered" evidence="6">
    <location>
        <begin position="127"/>
        <end position="146"/>
    </location>
</feature>
<accession>A0A9P7V5E0</accession>
<evidence type="ECO:0000256" key="2">
    <source>
        <dbReference type="ARBA" id="ARBA00006582"/>
    </source>
</evidence>
<dbReference type="PANTHER" id="PTHR23319">
    <property type="entry name" value="GRAM DOMAIN CONTAINING 1B, ISOFORM E"/>
    <property type="match status" value="1"/>
</dbReference>
<name>A0A9P7V5E0_9ASCO</name>
<dbReference type="GO" id="GO:0032934">
    <property type="term" value="F:sterol binding"/>
    <property type="evidence" value="ECO:0007669"/>
    <property type="project" value="TreeGrafter"/>
</dbReference>
<dbReference type="GO" id="GO:0032541">
    <property type="term" value="C:cortical endoplasmic reticulum"/>
    <property type="evidence" value="ECO:0007669"/>
    <property type="project" value="TreeGrafter"/>
</dbReference>
<feature type="transmembrane region" description="Helical" evidence="7">
    <location>
        <begin position="686"/>
        <end position="707"/>
    </location>
</feature>
<reference evidence="9" key="1">
    <citation type="submission" date="2021-03" db="EMBL/GenBank/DDBJ databases">
        <authorList>
            <person name="Palmer J.M."/>
        </authorList>
    </citation>
    <scope>NUCLEOTIDE SEQUENCE</scope>
    <source>
        <strain evidence="9">ARV_011</strain>
    </source>
</reference>
<evidence type="ECO:0000256" key="3">
    <source>
        <dbReference type="ARBA" id="ARBA00022692"/>
    </source>
</evidence>
<dbReference type="SMART" id="SM00568">
    <property type="entry name" value="GRAM"/>
    <property type="match status" value="1"/>
</dbReference>
<protein>
    <recommendedName>
        <fullName evidence="8">VASt domain-containing protein</fullName>
    </recommendedName>
</protein>
<feature type="compositionally biased region" description="Polar residues" evidence="6">
    <location>
        <begin position="18"/>
        <end position="32"/>
    </location>
</feature>
<feature type="domain" description="VASt" evidence="8">
    <location>
        <begin position="455"/>
        <end position="628"/>
    </location>
</feature>
<evidence type="ECO:0000256" key="4">
    <source>
        <dbReference type="ARBA" id="ARBA00022989"/>
    </source>
</evidence>
<evidence type="ECO:0000256" key="7">
    <source>
        <dbReference type="SAM" id="Phobius"/>
    </source>
</evidence>
<feature type="region of interest" description="Disordered" evidence="6">
    <location>
        <begin position="339"/>
        <end position="360"/>
    </location>
</feature>
<evidence type="ECO:0000313" key="10">
    <source>
        <dbReference type="Proteomes" id="UP000790833"/>
    </source>
</evidence>
<evidence type="ECO:0000259" key="8">
    <source>
        <dbReference type="PROSITE" id="PS51778"/>
    </source>
</evidence>
<sequence length="801" mass="90274">MSEDLFEDNGMDGWSYSYPASLNTDNGSTTGNNKKKRAATTGNNDDGTNDSFNEHIEVSGTTSDFNGSTRVSRRIAEISSVTSSKNSSQLYLHPDSGSLLQSPITGMGKSLPADPHTTIEDANSTFSTAEAEEKATPTHSRSGSSQWRNTMEVFKDDLDVETSPRMISFRRHNKRSSSVSANANANVNSNSIAELPKEKFDERLFVDEFFKDTKYRYTTMKRNIDFHQLFRSLDLTDRLLDDYACALSREILLQGRLYISEHNVCFNSNLLGWVTHVAIPMEEIINFQKKSTAGLFPNGIIVETKDTRYNFASFISRDATFEFMTTVWKETTGRSLLVETGSTKTGGRDDDNISNEGKIVNDIGDEESKAFLDTEEDSRLESYILSIDGDEDDDDDDDNDNDNDNDNDSIEDGSSGLNNTRTIKILKFKEGLKYKNMGPDSHGPTHVDAKSFVDNEVVMSEMELNAPLGVVYELLFGDSNTTFITKFIEDHGGSEITSFGKFHPLESDPTKLERTYTYRLELGYTIGPKSTKCEVAEIIEHLNFADYVIVEKVTRTPDVPLGTSFSVRNRLYFSWGKNNTTNLRCTYYIDWTGSSWVKGVIEKQTSSGQRAANEDMMEALALAIKESTYEAQTSTVEFIEEKIEKTSSSTSSMPRHPSKTKRQSNKAVTKRERSPFLQSIIDNFKLRYLVAFIIVLIVTMFQLKLYVMVRETNLIAVTQLSVTAHLVSTLMQERNGHGGHVQSKSDSELWTWVKGKYKRELGTPEKVEFLANQLAELYVDNNNDMYEFKLSDVKDFLNSLL</sequence>
<dbReference type="GO" id="GO:0005789">
    <property type="term" value="C:endoplasmic reticulum membrane"/>
    <property type="evidence" value="ECO:0007669"/>
    <property type="project" value="TreeGrafter"/>
</dbReference>
<comment type="subcellular location">
    <subcellularLocation>
        <location evidence="1">Membrane</location>
        <topology evidence="1">Single-pass membrane protein</topology>
    </subcellularLocation>
</comment>
<dbReference type="PANTHER" id="PTHR23319:SF4">
    <property type="entry name" value="GRAM DOMAIN CONTAINING 1B, ISOFORM E"/>
    <property type="match status" value="1"/>
</dbReference>
<feature type="compositionally biased region" description="Polar residues" evidence="6">
    <location>
        <begin position="137"/>
        <end position="146"/>
    </location>
</feature>
<feature type="compositionally biased region" description="Acidic residues" evidence="6">
    <location>
        <begin position="388"/>
        <end position="411"/>
    </location>
</feature>
<dbReference type="OrthoDB" id="2162691at2759"/>
<dbReference type="GO" id="GO:0032366">
    <property type="term" value="P:intracellular sterol transport"/>
    <property type="evidence" value="ECO:0007669"/>
    <property type="project" value="TreeGrafter"/>
</dbReference>
<dbReference type="EMBL" id="JAHMUF010000024">
    <property type="protein sequence ID" value="KAG7191691.1"/>
    <property type="molecule type" value="Genomic_DNA"/>
</dbReference>
<dbReference type="Gene3D" id="2.30.29.30">
    <property type="entry name" value="Pleckstrin-homology domain (PH domain)/Phosphotyrosine-binding domain (PTB)"/>
    <property type="match status" value="1"/>
</dbReference>
<keyword evidence="3 7" id="KW-0812">Transmembrane</keyword>
<feature type="region of interest" description="Disordered" evidence="6">
    <location>
        <begin position="17"/>
        <end position="52"/>
    </location>
</feature>
<feature type="region of interest" description="Disordered" evidence="6">
    <location>
        <begin position="643"/>
        <end position="670"/>
    </location>
</feature>
<comment type="similarity">
    <text evidence="2">Belongs to the YSP2 family.</text>
</comment>
<dbReference type="Pfam" id="PF16016">
    <property type="entry name" value="VASt"/>
    <property type="match status" value="1"/>
</dbReference>
<feature type="compositionally biased region" description="Polar residues" evidence="6">
    <location>
        <begin position="40"/>
        <end position="51"/>
    </location>
</feature>
<dbReference type="GeneID" id="66116201"/>
<dbReference type="GO" id="GO:0005886">
    <property type="term" value="C:plasma membrane"/>
    <property type="evidence" value="ECO:0007669"/>
    <property type="project" value="TreeGrafter"/>
</dbReference>
<dbReference type="GO" id="GO:0005739">
    <property type="term" value="C:mitochondrion"/>
    <property type="evidence" value="ECO:0007669"/>
    <property type="project" value="TreeGrafter"/>
</dbReference>
<dbReference type="InterPro" id="IPR051482">
    <property type="entry name" value="Cholesterol_transport"/>
</dbReference>
<dbReference type="GO" id="GO:0120015">
    <property type="term" value="F:sterol transfer activity"/>
    <property type="evidence" value="ECO:0007669"/>
    <property type="project" value="TreeGrafter"/>
</dbReference>
<keyword evidence="5 7" id="KW-0472">Membrane</keyword>